<dbReference type="EMBL" id="JACHJT010000001">
    <property type="protein sequence ID" value="MBB4932769.1"/>
    <property type="molecule type" value="Genomic_DNA"/>
</dbReference>
<dbReference type="GO" id="GO:0032259">
    <property type="term" value="P:methylation"/>
    <property type="evidence" value="ECO:0007669"/>
    <property type="project" value="UniProtKB-KW"/>
</dbReference>
<dbReference type="Gene3D" id="3.40.50.150">
    <property type="entry name" value="Vaccinia Virus protein VP39"/>
    <property type="match status" value="1"/>
</dbReference>
<dbReference type="CDD" id="cd02440">
    <property type="entry name" value="AdoMet_MTases"/>
    <property type="match status" value="1"/>
</dbReference>
<dbReference type="Pfam" id="PF05401">
    <property type="entry name" value="NodS"/>
    <property type="match status" value="1"/>
</dbReference>
<accession>A0A7W7RIS7</accession>
<reference evidence="1 2" key="1">
    <citation type="submission" date="2020-08" db="EMBL/GenBank/DDBJ databases">
        <title>Sequencing the genomes of 1000 actinobacteria strains.</title>
        <authorList>
            <person name="Klenk H.-P."/>
        </authorList>
    </citation>
    <scope>NUCLEOTIDE SEQUENCE [LARGE SCALE GENOMIC DNA]</scope>
    <source>
        <strain evidence="1 2">DSM 102030</strain>
    </source>
</reference>
<proteinExistence type="predicted"/>
<comment type="caution">
    <text evidence="1">The sequence shown here is derived from an EMBL/GenBank/DDBJ whole genome shotgun (WGS) entry which is preliminary data.</text>
</comment>
<keyword evidence="1" id="KW-0808">Transferase</keyword>
<name>A0A7W7RIS7_9ACTN</name>
<protein>
    <submittedName>
        <fullName evidence="1">SAM-dependent methyltransferase</fullName>
    </submittedName>
</protein>
<dbReference type="InterPro" id="IPR029063">
    <property type="entry name" value="SAM-dependent_MTases_sf"/>
</dbReference>
<dbReference type="InterPro" id="IPR008715">
    <property type="entry name" value="SAM-MeTfrase_NodS-like"/>
</dbReference>
<sequence length="202" mass="22662">MTVGNNYFNRMYAESNDPWSFNARWYERRKRALTVASLPHERYHRAFEPGSSIGALTRELAEHCDFLLAWEGAPAAVEQAKRALVDLEHVHLAQGRVPWEWPEGDFDLIVLSELLYYFDDADLAAILARSVDSLRPEGTLVAVHWQHQVEEHVRSGENAHAALAASPRLHHVVGHVEADFLLDVYTVGSGPARSVAESEGLV</sequence>
<keyword evidence="2" id="KW-1185">Reference proteome</keyword>
<dbReference type="RefSeq" id="WP_312885337.1">
    <property type="nucleotide sequence ID" value="NZ_JACHJT010000001.1"/>
</dbReference>
<keyword evidence="1" id="KW-0489">Methyltransferase</keyword>
<dbReference type="Proteomes" id="UP000523007">
    <property type="component" value="Unassembled WGS sequence"/>
</dbReference>
<dbReference type="AlphaFoldDB" id="A0A7W7RIS7"/>
<organism evidence="1 2">
    <name type="scientific">Lipingzhangella halophila</name>
    <dbReference type="NCBI Taxonomy" id="1783352"/>
    <lineage>
        <taxon>Bacteria</taxon>
        <taxon>Bacillati</taxon>
        <taxon>Actinomycetota</taxon>
        <taxon>Actinomycetes</taxon>
        <taxon>Streptosporangiales</taxon>
        <taxon>Nocardiopsidaceae</taxon>
        <taxon>Lipingzhangella</taxon>
    </lineage>
</organism>
<dbReference type="SUPFAM" id="SSF53335">
    <property type="entry name" value="S-adenosyl-L-methionine-dependent methyltransferases"/>
    <property type="match status" value="1"/>
</dbReference>
<evidence type="ECO:0000313" key="2">
    <source>
        <dbReference type="Proteomes" id="UP000523007"/>
    </source>
</evidence>
<dbReference type="GO" id="GO:0008757">
    <property type="term" value="F:S-adenosylmethionine-dependent methyltransferase activity"/>
    <property type="evidence" value="ECO:0007669"/>
    <property type="project" value="InterPro"/>
</dbReference>
<dbReference type="GO" id="GO:0009312">
    <property type="term" value="P:oligosaccharide biosynthetic process"/>
    <property type="evidence" value="ECO:0007669"/>
    <property type="project" value="InterPro"/>
</dbReference>
<gene>
    <name evidence="1" type="ORF">F4561_003589</name>
</gene>
<evidence type="ECO:0000313" key="1">
    <source>
        <dbReference type="EMBL" id="MBB4932769.1"/>
    </source>
</evidence>